<name>A0ABN9UEX8_9DINO</name>
<feature type="compositionally biased region" description="Basic residues" evidence="1">
    <location>
        <begin position="251"/>
        <end position="263"/>
    </location>
</feature>
<feature type="compositionally biased region" description="Basic residues" evidence="1">
    <location>
        <begin position="110"/>
        <end position="134"/>
    </location>
</feature>
<evidence type="ECO:0000313" key="2">
    <source>
        <dbReference type="EMBL" id="CAK0858035.1"/>
    </source>
</evidence>
<comment type="caution">
    <text evidence="2">The sequence shown here is derived from an EMBL/GenBank/DDBJ whole genome shotgun (WGS) entry which is preliminary data.</text>
</comment>
<feature type="compositionally biased region" description="Low complexity" evidence="1">
    <location>
        <begin position="436"/>
        <end position="447"/>
    </location>
</feature>
<evidence type="ECO:0000256" key="1">
    <source>
        <dbReference type="SAM" id="MobiDB-lite"/>
    </source>
</evidence>
<feature type="non-terminal residue" evidence="2">
    <location>
        <position position="1"/>
    </location>
</feature>
<feature type="region of interest" description="Disordered" evidence="1">
    <location>
        <begin position="244"/>
        <end position="294"/>
    </location>
</feature>
<gene>
    <name evidence="2" type="ORF">PCOR1329_LOCUS47947</name>
</gene>
<organism evidence="2 3">
    <name type="scientific">Prorocentrum cordatum</name>
    <dbReference type="NCBI Taxonomy" id="2364126"/>
    <lineage>
        <taxon>Eukaryota</taxon>
        <taxon>Sar</taxon>
        <taxon>Alveolata</taxon>
        <taxon>Dinophyceae</taxon>
        <taxon>Prorocentrales</taxon>
        <taxon>Prorocentraceae</taxon>
        <taxon>Prorocentrum</taxon>
    </lineage>
</organism>
<feature type="non-terminal residue" evidence="2">
    <location>
        <position position="524"/>
    </location>
</feature>
<evidence type="ECO:0000313" key="3">
    <source>
        <dbReference type="Proteomes" id="UP001189429"/>
    </source>
</evidence>
<dbReference type="Proteomes" id="UP001189429">
    <property type="component" value="Unassembled WGS sequence"/>
</dbReference>
<keyword evidence="3" id="KW-1185">Reference proteome</keyword>
<feature type="region of interest" description="Disordered" evidence="1">
    <location>
        <begin position="465"/>
        <end position="493"/>
    </location>
</feature>
<sequence>SAVAMLARPALEGARGGHQAAGALPWRRLLPRAAAAPAGEPLSRALGGRHARLRGVRRDLLGRGGLPPRVGAAAVARAAGRYPRGGRVPLLRRQDEDGRHRALAGAAAHRASRRRPRWPRPPGRHSRRRRHAVRRPLPERPPRQRRLQVLGRPAVPVARVKGPAAAAEGVARCDRVAQARARPQPHAVALPRADGADRRAALVWLPRSGDRHPDRLHGLLAPGRAVRPVSRVACATSRRQRRLTVLGNHSGRPRAWPRKQDRRVRRERDAGLGGLRMARQHPAAAQRPAGDGPSLALRRSALDLRAARRRAGQRGPRAAPAALLPAPWGGVLRCDLADTDSPRSRCRAAGGRPWPRGSGSLLAAWLGRLRRGPRDRRLPAAGCEPGWSALAVARLDPAGFHQRRVAGHALLVMERRSPRTAGAPRRPSPSRRLHLGAPPRAAAPRGPFADRGRQRDGQVLAGHHLGMHDQEGRCHPGEFSLERGRPRPPPPGVLRAARAVLLDQQTSRGAGRFQDDVRCGRLPS</sequence>
<proteinExistence type="predicted"/>
<dbReference type="EMBL" id="CAUYUJ010015779">
    <property type="protein sequence ID" value="CAK0858035.1"/>
    <property type="molecule type" value="Genomic_DNA"/>
</dbReference>
<reference evidence="2" key="1">
    <citation type="submission" date="2023-10" db="EMBL/GenBank/DDBJ databases">
        <authorList>
            <person name="Chen Y."/>
            <person name="Shah S."/>
            <person name="Dougan E. K."/>
            <person name="Thang M."/>
            <person name="Chan C."/>
        </authorList>
    </citation>
    <scope>NUCLEOTIDE SEQUENCE [LARGE SCALE GENOMIC DNA]</scope>
</reference>
<feature type="compositionally biased region" description="Basic and acidic residues" evidence="1">
    <location>
        <begin position="466"/>
        <end position="485"/>
    </location>
</feature>
<feature type="region of interest" description="Disordered" evidence="1">
    <location>
        <begin position="411"/>
        <end position="453"/>
    </location>
</feature>
<feature type="compositionally biased region" description="Low complexity" evidence="1">
    <location>
        <begin position="280"/>
        <end position="294"/>
    </location>
</feature>
<feature type="compositionally biased region" description="Basic and acidic residues" evidence="1">
    <location>
        <begin position="513"/>
        <end position="524"/>
    </location>
</feature>
<feature type="region of interest" description="Disordered" evidence="1">
    <location>
        <begin position="85"/>
        <end position="145"/>
    </location>
</feature>
<feature type="region of interest" description="Disordered" evidence="1">
    <location>
        <begin position="505"/>
        <end position="524"/>
    </location>
</feature>
<accession>A0ABN9UEX8</accession>
<protein>
    <submittedName>
        <fullName evidence="2">Uncharacterized protein</fullName>
    </submittedName>
</protein>